<dbReference type="InterPro" id="IPR037171">
    <property type="entry name" value="NagB/RpiA_transferase-like"/>
</dbReference>
<protein>
    <submittedName>
        <fullName evidence="2">6-phosphogluconolactonase</fullName>
    </submittedName>
</protein>
<evidence type="ECO:0000313" key="2">
    <source>
        <dbReference type="EMBL" id="SIS36925.1"/>
    </source>
</evidence>
<dbReference type="Gene3D" id="3.40.50.1360">
    <property type="match status" value="1"/>
</dbReference>
<name>A0A1N7IIL8_9PROT</name>
<reference evidence="2 3" key="1">
    <citation type="submission" date="2017-01" db="EMBL/GenBank/DDBJ databases">
        <authorList>
            <person name="Mah S.A."/>
            <person name="Swanson W.J."/>
            <person name="Moy G.W."/>
            <person name="Vacquier V.D."/>
        </authorList>
    </citation>
    <scope>NUCLEOTIDE SEQUENCE [LARGE SCALE GENOMIC DNA]</scope>
    <source>
        <strain evidence="2 3">DSM 11589</strain>
    </source>
</reference>
<dbReference type="InterPro" id="IPR006148">
    <property type="entry name" value="Glc/Gal-6P_isomerase"/>
</dbReference>
<dbReference type="InterPro" id="IPR039104">
    <property type="entry name" value="6PGL"/>
</dbReference>
<dbReference type="SUPFAM" id="SSF100950">
    <property type="entry name" value="NagB/RpiA/CoA transferase-like"/>
    <property type="match status" value="1"/>
</dbReference>
<dbReference type="PANTHER" id="PTHR11054:SF0">
    <property type="entry name" value="6-PHOSPHOGLUCONOLACTONASE"/>
    <property type="match status" value="1"/>
</dbReference>
<dbReference type="RefSeq" id="WP_076398066.1">
    <property type="nucleotide sequence ID" value="NZ_FTOA01000001.1"/>
</dbReference>
<sequence>MPPVTLSPYPVRSAANSRAARTVLNALGRHPVAAGKQQALLVCGGASIAGVLTRLITPLAALAQAPLIMPCDERCLPDHHPERNDTALRQMVSASLTITPLWDEAQQAATAESRQIDWASSVAVVSMADDGHIASLFPQRLHRRQDQDWIIVADAPRPPARRISLSADALHKVGHLVVLVFGANKIGPWQRALHNPQDDAILPVCHALQRPLPTAVVVCPQDA</sequence>
<dbReference type="Proteomes" id="UP000185678">
    <property type="component" value="Unassembled WGS sequence"/>
</dbReference>
<dbReference type="Pfam" id="PF01182">
    <property type="entry name" value="Glucosamine_iso"/>
    <property type="match status" value="1"/>
</dbReference>
<dbReference type="PANTHER" id="PTHR11054">
    <property type="entry name" value="6-PHOSPHOGLUCONOLACTONASE"/>
    <property type="match status" value="1"/>
</dbReference>
<proteinExistence type="predicted"/>
<evidence type="ECO:0000313" key="3">
    <source>
        <dbReference type="Proteomes" id="UP000185678"/>
    </source>
</evidence>
<keyword evidence="3" id="KW-1185">Reference proteome</keyword>
<organism evidence="2 3">
    <name type="scientific">Insolitispirillum peregrinum</name>
    <dbReference type="NCBI Taxonomy" id="80876"/>
    <lineage>
        <taxon>Bacteria</taxon>
        <taxon>Pseudomonadati</taxon>
        <taxon>Pseudomonadota</taxon>
        <taxon>Alphaproteobacteria</taxon>
        <taxon>Rhodospirillales</taxon>
        <taxon>Novispirillaceae</taxon>
        <taxon>Insolitispirillum</taxon>
    </lineage>
</organism>
<dbReference type="GO" id="GO:0005975">
    <property type="term" value="P:carbohydrate metabolic process"/>
    <property type="evidence" value="ECO:0007669"/>
    <property type="project" value="InterPro"/>
</dbReference>
<accession>A0A1N7IIL8</accession>
<evidence type="ECO:0000259" key="1">
    <source>
        <dbReference type="Pfam" id="PF01182"/>
    </source>
</evidence>
<gene>
    <name evidence="2" type="ORF">SAMN05421779_101149</name>
</gene>
<dbReference type="EMBL" id="FTOA01000001">
    <property type="protein sequence ID" value="SIS36925.1"/>
    <property type="molecule type" value="Genomic_DNA"/>
</dbReference>
<dbReference type="STRING" id="80876.SAMN05421779_101149"/>
<dbReference type="AlphaFoldDB" id="A0A1N7IIL8"/>
<dbReference type="OrthoDB" id="9810967at2"/>
<feature type="domain" description="Glucosamine/galactosamine-6-phosphate isomerase" evidence="1">
    <location>
        <begin position="19"/>
        <end position="207"/>
    </location>
</feature>